<organism evidence="1 2">
    <name type="scientific">Hwangdonia lutea</name>
    <dbReference type="NCBI Taxonomy" id="3075823"/>
    <lineage>
        <taxon>Bacteria</taxon>
        <taxon>Pseudomonadati</taxon>
        <taxon>Bacteroidota</taxon>
        <taxon>Flavobacteriia</taxon>
        <taxon>Flavobacteriales</taxon>
        <taxon>Flavobacteriaceae</taxon>
        <taxon>Hwangdonia</taxon>
    </lineage>
</organism>
<evidence type="ECO:0000313" key="1">
    <source>
        <dbReference type="EMBL" id="WOD42265.1"/>
    </source>
</evidence>
<dbReference type="AlphaFoldDB" id="A0AA97ELH0"/>
<evidence type="ECO:0000313" key="2">
    <source>
        <dbReference type="Proteomes" id="UP001302486"/>
    </source>
</evidence>
<name>A0AA97ELH0_9FLAO</name>
<reference evidence="2" key="1">
    <citation type="submission" date="2024-06" db="EMBL/GenBank/DDBJ databases">
        <title>Hwangdonia haimaensis gen. nov., sp. nov., a member of the family Flavobacteriaceae isolated from the haima cold seep.</title>
        <authorList>
            <person name="Li J."/>
        </authorList>
    </citation>
    <scope>NUCLEOTIDE SEQUENCE [LARGE SCALE GENOMIC DNA]</scope>
    <source>
        <strain evidence="2">SCSIO 19198</strain>
    </source>
</reference>
<dbReference type="Proteomes" id="UP001302486">
    <property type="component" value="Chromosome"/>
</dbReference>
<accession>A0AA97ELH0</accession>
<dbReference type="EMBL" id="CP136521">
    <property type="protein sequence ID" value="WOD42265.1"/>
    <property type="molecule type" value="Genomic_DNA"/>
</dbReference>
<gene>
    <name evidence="1" type="ORF">RNZ46_09670</name>
</gene>
<protein>
    <submittedName>
        <fullName evidence="1">Uncharacterized protein</fullName>
    </submittedName>
</protein>
<sequence>MQKIKDWKEFINRILIDSGQFDNPTFELVNETEIETFKSTDKNSLTEIQVGYFLKENKLIYLHIYNPTVPGYNEYVFSEYFYKYDFTPDESYGEPALEYNERNRNGVLSILTSELKGKEVQIIKDKKILKSKLYISENSPNFYLSYDFTKRGFWNKLFGQKIHNMDGIEIREIELNTIFRGIKTCNNTV</sequence>
<keyword evidence="2" id="KW-1185">Reference proteome</keyword>
<dbReference type="RefSeq" id="WP_316981999.1">
    <property type="nucleotide sequence ID" value="NZ_CP136521.1"/>
</dbReference>
<proteinExistence type="predicted"/>
<dbReference type="KEGG" id="hws:RNZ46_09670"/>